<dbReference type="Proteomes" id="UP000486351">
    <property type="component" value="Unassembled WGS sequence"/>
</dbReference>
<dbReference type="Pfam" id="PF08635">
    <property type="entry name" value="ox_reductase_C"/>
    <property type="match status" value="1"/>
</dbReference>
<protein>
    <recommendedName>
        <fullName evidence="1">Oxidoreductase putative C-terminal domain-containing protein</fullName>
    </recommendedName>
</protein>
<dbReference type="AlphaFoldDB" id="A0A6G0SCK6"/>
<reference evidence="2 3" key="1">
    <citation type="submission" date="2018-09" db="EMBL/GenBank/DDBJ databases">
        <title>Genomic investigation of the strawberry pathogen Phytophthora fragariae indicates pathogenicity is determined by transcriptional variation in three key races.</title>
        <authorList>
            <person name="Adams T.M."/>
            <person name="Armitage A.D."/>
            <person name="Sobczyk M.K."/>
            <person name="Bates H.J."/>
            <person name="Dunwell J.M."/>
            <person name="Nellist C.F."/>
            <person name="Harrison R.J."/>
        </authorList>
    </citation>
    <scope>NUCLEOTIDE SEQUENCE [LARGE SCALE GENOMIC DNA]</scope>
    <source>
        <strain evidence="2 3">NOV-77</strain>
    </source>
</reference>
<organism evidence="2 3">
    <name type="scientific">Phytophthora fragariae</name>
    <dbReference type="NCBI Taxonomy" id="53985"/>
    <lineage>
        <taxon>Eukaryota</taxon>
        <taxon>Sar</taxon>
        <taxon>Stramenopiles</taxon>
        <taxon>Oomycota</taxon>
        <taxon>Peronosporomycetes</taxon>
        <taxon>Peronosporales</taxon>
        <taxon>Peronosporaceae</taxon>
        <taxon>Phytophthora</taxon>
    </lineage>
</organism>
<evidence type="ECO:0000313" key="2">
    <source>
        <dbReference type="EMBL" id="KAE9355379.1"/>
    </source>
</evidence>
<accession>A0A6G0SCK6</accession>
<comment type="caution">
    <text evidence="2">The sequence shown here is derived from an EMBL/GenBank/DDBJ whole genome shotgun (WGS) entry which is preliminary data.</text>
</comment>
<sequence>MMPVDETIIPAENCVPRAHVTNWFKSGALENFVHGALLQGGAYDALVEILAGGLAGGLRMDVVKPYLETPTLNVLQGRSSSPVKVYLTEGREFLKAVSGENDVIRCQYQDAVNTYTLRGTLLWPLDIIIDRTSR</sequence>
<evidence type="ECO:0000313" key="3">
    <source>
        <dbReference type="Proteomes" id="UP000486351"/>
    </source>
</evidence>
<name>A0A6G0SCK6_9STRA</name>
<evidence type="ECO:0000259" key="1">
    <source>
        <dbReference type="Pfam" id="PF08635"/>
    </source>
</evidence>
<feature type="domain" description="Oxidoreductase putative C-terminal" evidence="1">
    <location>
        <begin position="2"/>
        <end position="53"/>
    </location>
</feature>
<gene>
    <name evidence="2" type="ORF">PF008_g4090</name>
</gene>
<dbReference type="InterPro" id="IPR013944">
    <property type="entry name" value="OxRdtase_put_C"/>
</dbReference>
<dbReference type="EMBL" id="QXFY01000134">
    <property type="protein sequence ID" value="KAE9355379.1"/>
    <property type="molecule type" value="Genomic_DNA"/>
</dbReference>
<proteinExistence type="predicted"/>